<keyword evidence="5" id="KW-0540">Nuclease</keyword>
<keyword evidence="9" id="KW-0378">Hydrolase</keyword>
<evidence type="ECO:0000256" key="6">
    <source>
        <dbReference type="ARBA" id="ARBA00022723"/>
    </source>
</evidence>
<evidence type="ECO:0000256" key="12">
    <source>
        <dbReference type="ARBA" id="ARBA00022918"/>
    </source>
</evidence>
<evidence type="ECO:0000256" key="8">
    <source>
        <dbReference type="ARBA" id="ARBA00022759"/>
    </source>
</evidence>
<proteinExistence type="predicted"/>
<dbReference type="Gene3D" id="2.40.70.10">
    <property type="entry name" value="Acid Proteases"/>
    <property type="match status" value="3"/>
</dbReference>
<dbReference type="PROSITE" id="PS50158">
    <property type="entry name" value="ZF_CCHC"/>
    <property type="match status" value="4"/>
</dbReference>
<dbReference type="GO" id="GO:0006508">
    <property type="term" value="P:proteolysis"/>
    <property type="evidence" value="ECO:0007669"/>
    <property type="project" value="UniProtKB-KW"/>
</dbReference>
<feature type="domain" description="Reverse transcriptase" evidence="19">
    <location>
        <begin position="201"/>
        <end position="392"/>
    </location>
</feature>
<dbReference type="SUPFAM" id="SSF57756">
    <property type="entry name" value="Retrovirus zinc finger-like domains"/>
    <property type="match status" value="2"/>
</dbReference>
<dbReference type="CDD" id="cd01647">
    <property type="entry name" value="RT_LTR"/>
    <property type="match status" value="2"/>
</dbReference>
<gene>
    <name evidence="21" type="ORF">OSB04_020030</name>
</gene>
<dbReference type="Pfam" id="PF00078">
    <property type="entry name" value="RVT_1"/>
    <property type="match status" value="2"/>
</dbReference>
<evidence type="ECO:0000256" key="4">
    <source>
        <dbReference type="ARBA" id="ARBA00022695"/>
    </source>
</evidence>
<dbReference type="PANTHER" id="PTHR37984:SF5">
    <property type="entry name" value="PROTEIN NYNRIN-LIKE"/>
    <property type="match status" value="1"/>
</dbReference>
<dbReference type="SUPFAM" id="SSF56672">
    <property type="entry name" value="DNA/RNA polymerases"/>
    <property type="match status" value="4"/>
</dbReference>
<dbReference type="CDD" id="cd09274">
    <property type="entry name" value="RNase_HI_RT_Ty3"/>
    <property type="match status" value="3"/>
</dbReference>
<evidence type="ECO:0000256" key="11">
    <source>
        <dbReference type="ARBA" id="ARBA00022908"/>
    </source>
</evidence>
<feature type="domain" description="Integrase catalytic" evidence="20">
    <location>
        <begin position="731"/>
        <end position="898"/>
    </location>
</feature>
<dbReference type="InterPro" id="IPR041373">
    <property type="entry name" value="RT_RNaseH"/>
</dbReference>
<evidence type="ECO:0000256" key="7">
    <source>
        <dbReference type="ARBA" id="ARBA00022750"/>
    </source>
</evidence>
<evidence type="ECO:0000256" key="16">
    <source>
        <dbReference type="PROSITE-ProRule" id="PRU00047"/>
    </source>
</evidence>
<keyword evidence="16" id="KW-0862">Zinc</keyword>
<dbReference type="PANTHER" id="PTHR37984">
    <property type="entry name" value="PROTEIN CBG26694"/>
    <property type="match status" value="1"/>
</dbReference>
<dbReference type="EC" id="2.7.7.49" evidence="1"/>
<evidence type="ECO:0000256" key="17">
    <source>
        <dbReference type="SAM" id="MobiDB-lite"/>
    </source>
</evidence>
<dbReference type="InterPro" id="IPR021109">
    <property type="entry name" value="Peptidase_aspartic_dom_sf"/>
</dbReference>
<keyword evidence="16" id="KW-0863">Zinc-finger</keyword>
<evidence type="ECO:0000256" key="15">
    <source>
        <dbReference type="ARBA" id="ARBA00023172"/>
    </source>
</evidence>
<feature type="region of interest" description="Disordered" evidence="17">
    <location>
        <begin position="1137"/>
        <end position="1189"/>
    </location>
</feature>
<dbReference type="InterPro" id="IPR041588">
    <property type="entry name" value="Integrase_H2C2"/>
</dbReference>
<organism evidence="21 22">
    <name type="scientific">Centaurea solstitialis</name>
    <name type="common">yellow star-thistle</name>
    <dbReference type="NCBI Taxonomy" id="347529"/>
    <lineage>
        <taxon>Eukaryota</taxon>
        <taxon>Viridiplantae</taxon>
        <taxon>Streptophyta</taxon>
        <taxon>Embryophyta</taxon>
        <taxon>Tracheophyta</taxon>
        <taxon>Spermatophyta</taxon>
        <taxon>Magnoliopsida</taxon>
        <taxon>eudicotyledons</taxon>
        <taxon>Gunneridae</taxon>
        <taxon>Pentapetalae</taxon>
        <taxon>asterids</taxon>
        <taxon>campanulids</taxon>
        <taxon>Asterales</taxon>
        <taxon>Asteraceae</taxon>
        <taxon>Carduoideae</taxon>
        <taxon>Cardueae</taxon>
        <taxon>Centaureinae</taxon>
        <taxon>Centaurea</taxon>
    </lineage>
</organism>
<feature type="domain" description="Integrase catalytic" evidence="20">
    <location>
        <begin position="3760"/>
        <end position="3927"/>
    </location>
</feature>
<dbReference type="CDD" id="cd00303">
    <property type="entry name" value="retropepsin_like"/>
    <property type="match status" value="3"/>
</dbReference>
<keyword evidence="4" id="KW-0548">Nucleotidyltransferase</keyword>
<keyword evidence="13" id="KW-0239">DNA-directed DNA polymerase</keyword>
<feature type="domain" description="Reverse transcriptase" evidence="19">
    <location>
        <begin position="3230"/>
        <end position="3421"/>
    </location>
</feature>
<evidence type="ECO:0000256" key="2">
    <source>
        <dbReference type="ARBA" id="ARBA00022670"/>
    </source>
</evidence>
<dbReference type="GO" id="GO:0003887">
    <property type="term" value="F:DNA-directed DNA polymerase activity"/>
    <property type="evidence" value="ECO:0007669"/>
    <property type="project" value="UniProtKB-KW"/>
</dbReference>
<evidence type="ECO:0000313" key="22">
    <source>
        <dbReference type="Proteomes" id="UP001172457"/>
    </source>
</evidence>
<keyword evidence="22" id="KW-1185">Reference proteome</keyword>
<dbReference type="PROSITE" id="PS00141">
    <property type="entry name" value="ASP_PROTEASE"/>
    <property type="match status" value="1"/>
</dbReference>
<evidence type="ECO:0000256" key="14">
    <source>
        <dbReference type="ARBA" id="ARBA00023125"/>
    </source>
</evidence>
<feature type="region of interest" description="Disordered" evidence="17">
    <location>
        <begin position="2916"/>
        <end position="2935"/>
    </location>
</feature>
<feature type="domain" description="Integrase catalytic" evidence="20">
    <location>
        <begin position="2187"/>
        <end position="2354"/>
    </location>
</feature>
<dbReference type="InterPro" id="IPR000477">
    <property type="entry name" value="RT_dom"/>
</dbReference>
<sequence length="4148" mass="469827">MTAAEARETSNLVSGTFLVNSIPALVLFDTGAERSFVHDSLARKFTMPTTPLSDALVVEVAGGFLVTVRDCFEGCTIVLDGEPFSATLIPMNVGSFDVVLGIDWLRAHDANIGCGKKMVTLPAPSGKLITVYGDKKKGTYTTISMVKARKCLAKGCTSYLAYVIDTKLEKKELADVNVVREFPDVFPEDLPGLPPERQVEFHIDLTPGAAPIAHAPYRLAPTEMKEMMTQLQELSEKGFIRPSSSPWGAPRTVKNKYPLPRIDDLFDQLQGAGCFSKIDLRSGYHQVRVKEDDVPKTVFRTRYGHYEFLVMPFGLTNAPAVFMDLMNRVCRPFLDKSVIVFIDDILVYSKDEAEHERHLREVLNVLRDEKLYAKFSKCEFWLHEVQFLGHVVSRDGIKVDPAKIEAMMSWKSPTNPSEIRSFLGLAGYYRRFIQDFSKIASSLTVLTKKNAKFLWTDKQEEAFQTLKKKLCQAPILSLPDGTEDFVVYSDASKMGLGCVLMQRGKVISYASRQLKDHERNYPVHDLELAAVVFALKLWRHYLYGTKCTLYTDHKSLQHIFDQKELNMRQRRWLELLKDYDCDLLYHPGKANVVADALSRKNYGDSVGVTLNRISVVSSLMERIKASQAEALREENLKDEVMVKQKELLTEDSRGLKLFQGRVWVPKLGGNRELLLDDAHKSKYSIHPGSTKMYRDLKMYYWWPVMKLDVASYVEKCVTCLQVKAEHQKPYGSLQPLDIPEWKWEHITMDFVTKLPRTLRGHDTIWVIVDRLTKSAHFLEMRETLPMDKLAKLYIKEIVRRHGVPLSIVSDRDSRFTSQIWHGLQEGLGTKLKLSTAYHPQTDGQSERTIQTLEDMLRSCVIDFGGNWDTHLPLVEFAYNNSFHSSIGMAPFEALYGRKCRTPTCWLEAGEKQFAGPDIIQETADKVKGIRERLKAAQDRQKSYADKKRRPVDFQVGERVMLKVSPWKGIIRFGKRGKLSPRFLGPFTILEKVGLQAYRLELPPEMDGIHPTFHVCYLRKCLAEEDSVIPLSEIRVDTGNRCIEEPEAILESKTKKLRHKEVTMVKVQWKHHRGANVTWEAEEDMKRRYPRMFANAPMSPALGLLLGARASDGVIIDMASRCSELTNDGVLIGMANTRSQTGAARGPPDQTASTADQRVRVETVESPPRLQVLGGGPEHVPRVNLEDPNPLLTEVTPEMRMLDNVMKAVNEAMSKQQESFMKMLEDRDTSNRRHETVGENAATASGDAEVVVVTEETRITGDKAKGKAQAKGCSYKNFLGCKPPEFRGCSDPVVCMYWLREMEMAFEASECDSSQRVKFASHLLKSEALTWWNLTRSSLTPEVYARLSWAEFKKKMLEKYCSERALDKIEDEFRAMKKGNNPISFYAKDFLEKLGMVEHLAPDEKSKIKAYSRGLPAEIRSAVRIARVTTLHEAIEESMRIEDDITQARVEGYQAGQKRKFEEAAASARPNKTFQDGRRSGNRNEAKWCNGCRSKHFGPCRRDFPPTPINCGKCGRRGHATQDCAARVPICYDCKEPGHYRDACPKFKKAATGGPSGSVAKGGNPPKVTSRAFQMTAAEARETSDLVSVTFLVNSIPALVLFDTGAERSFVHDSLARKFTMPTTPLSDALVVEVAGGFLVTVRDCFEGCTIVLDGEPFSATLIPMNVGSFDVVLGIDWLRAHDANIGCGKKMVTLPAPSGKLITVYGDKKKGTYTTISMVKARKCLAKGCTSYLAYVIDTKLEKKELADVNVVREFPDVFPEDLPGLPPERQVEFHIDLTPGAAPIARAPYRLAPTEMKEMMTQLQELSEKGFIRPSSSPWGAPRREIVRQILKVRVLAPRGTVSRTCGIARRNQSGSGEDRGHDELEVANEPVRNKKLLRLSGLLPRFIQDFSKIASSLTVLTKKNAKFLWTDKQEEAFQTLKKKLCQAPILSLPDGTEDFVVYSDASKMGLGCVLMQRGKVISYASRQLKDHERNYPVHDLELAAVVFALKLWRHYLYGTKCTLYTDHKSLQHIFDQKELNMRQRRWLELLKDYDCDLLYHPGKANVVADALSRKNYGDSVGVTLNRISVVSSLMERIKASQAEALREENLKDEVMVKQKELLTEDSRGLKLFQGRVWVPKLGGNRELLLDDAHKSKYSIHPGSTKMYRDLKMYYWWPVMKLDVASYVEKCVTCLQVKAEHQKPYGSLQPLDIPEWKWEHITMDFVTKLPRTLRGHDTIWVIVDRLTKSAHFLEMRETLPMDKLAKLYIKEIVRRHGVPLSIVSDRDSRFTSQIWHGLQEGLGTKLKLSTAYHPQTDGQSERTIQTLEDMLRSCVIDFGGNWDTHLPLVEFAYNNSFHSSIGMAPFEALYGRKCRTPTCWLEAGEKQFAGPEIIQETADKVKGIRERLKAAQDRQKSYADKKRRPVDFQVGERVMLKVSPWKGIIRFGKRGKLSPRFLGPFTILEKVGLQAYRLELPPEMDGIHPTFHVCYLRKCLAEEDSVIPLSEIRVDTGNRCVEEPEAILESKTKKLRHKEVTMVKVQWKHHRGANVTWEAEEDMKRRYPRMFANAPMSPALGLLLGARASDGVMIDMASRCSELTNDGVLIGMANTRSQTGAARGPPDQTASTADQRVRVETVESPPRLQVLGGGPEHVPRVNLEDPNPLLTEVTPEMRMLDNVMKAVNEAMSKQQESFMKMLEDRDTSNRRHETVGENAATASGDAEVVVVTEETRITGDKAKGKAQAKGCSYKNFLGCKPPEFRGCSDPVVCMYWLREMEMAFEASECDSSQRVKFASHLLKSEALTWWNLTRSSLTPEVYARLSWAEFKKKMLEKYCSERALDKIEDEFRAMKKGNNPISFYAKDFLEKLGMVEHLAPDEKSKIKAYSRGLPAEIRSAVRIARVTTLHEAIEESMRIEDDITQARVEGYQAGQKRKFEEAAASARPNKTFQDGRRSGNRNEAKWCNGCRSKHFGPCRRDFPPTPINCGKCGRRGHATQDCAARVPICYDCKEPGHYRDACPKFKKAATGGPSGSVAKGGNPPKVTSRAFQMTAAEARETSDLVSVTFLVNSIPALVLFDTGAERSFVHDSLARKFTMPTTPLSDALVVEVAGGFLVTVRDCFEGCTIVLDGEPFSATLIPMNVGSFDVVLGIDWLRAHDANIGCGKKMVTLPAPSGKLITVYGDKKKGTYTTISMVKARKCLAKGCTSYLAYVIDTKLEKKELADVNVVREFPDVFPEDLPGLPPERQVEFHIDLTPGAAPIARAPYRLAPTEMKEMMTQLQELSEKGFIRPSSSPWGAPRTVKNKYPLPRIDDLFDQLQGAGCFSKIDLRSGYHQVRVKEDDVPKTVFRTRYGHYEFLVMPFGLTNAPAVFMDLMNRVCRPFLDKSVIVFIDDILVYSKDEAEHERHLREVLNVLRDEKLYAKFSKCEFWLHEVQFLGHVVSRDGIKVDPAKIEAMMSWKSPTNPSEIRSFLGLAGYYRRFIQDFSKIASSLTVLTKKNAKFLWTDKQEEAFQTLKKKLCQAPILSLPDGTEDFVVYSDASKMGLGCVLMQRGKVISYASRQLKDHERNYPVHDLELAAVVFALKLWRHYLYGTKCTLYTDHKSLQHIFDQKELNMRQRRWLELLKDYDCDLLYHPGKANVVADALSRKNYGDSVGVTLNRISVVSSLMERIKASQAEALREENLKDEVMVKQKELLTEDSRGLKLFQGRVWVPKLGGNRELLLDDAHKSKYSIHPGSTKMYRDLKMYYWWPVMKLDVASYVEKCVTCLQVKAEHQKPYGSLQPLDIPEWKWEHITMDFVTKLPRTLRGHDTIWVIVDRLTKSAHFLEMRETLPMDKLAKLYIKEIVRRHGVPLSIVSDRDSRFTSQIWHGLQEGLGTKLKLSTAYHPQTDGQSERTIQTLEDMLRSCVIDFGGNWDTHLPLVEFAYNNSFHSSIGMAPFEALYGRKCRTPTCWLEAGEKQFAGPEIIQETADKVKGIRERLKAAQDRQKSYADKKRRPVDFQVGERVMLKVSPWKGIIRFGKRGKLSPRFLGPFTILEKVGLQAYRLELPPEMDGIHPTFHVCYLRKCLAEEDSVIPLSEIRVDTGNRCVEEPEAILESKTKKLRHKEVTMVKVQWKHHRGANVTWEAEEDMKRRYPRMFANAPMSPALGLLLGARASDGVMIDMAS</sequence>
<dbReference type="InterPro" id="IPR036397">
    <property type="entry name" value="RNaseH_sf"/>
</dbReference>
<name>A0AA38W5I6_9ASTR</name>
<dbReference type="Pfam" id="PF24626">
    <property type="entry name" value="SH3_Tf2-1"/>
    <property type="match status" value="3"/>
</dbReference>
<evidence type="ECO:0000259" key="20">
    <source>
        <dbReference type="PROSITE" id="PS50994"/>
    </source>
</evidence>
<dbReference type="InterPro" id="IPR001969">
    <property type="entry name" value="Aspartic_peptidase_AS"/>
</dbReference>
<dbReference type="InterPro" id="IPR036875">
    <property type="entry name" value="Znf_CCHC_sf"/>
</dbReference>
<dbReference type="GO" id="GO:0004519">
    <property type="term" value="F:endonuclease activity"/>
    <property type="evidence" value="ECO:0007669"/>
    <property type="project" value="UniProtKB-KW"/>
</dbReference>
<dbReference type="Pfam" id="PF08284">
    <property type="entry name" value="RVP_2"/>
    <property type="match status" value="3"/>
</dbReference>
<dbReference type="Pfam" id="PF03732">
    <property type="entry name" value="Retrotrans_gag"/>
    <property type="match status" value="2"/>
</dbReference>
<dbReference type="Gene3D" id="3.10.10.10">
    <property type="entry name" value="HIV Type 1 Reverse Transcriptase, subunit A, domain 1"/>
    <property type="match status" value="5"/>
</dbReference>
<dbReference type="Pfam" id="PF17917">
    <property type="entry name" value="RT_RNaseH"/>
    <property type="match status" value="3"/>
</dbReference>
<dbReference type="Pfam" id="PF17921">
    <property type="entry name" value="Integrase_H2C2"/>
    <property type="match status" value="3"/>
</dbReference>
<keyword evidence="10" id="KW-0460">Magnesium</keyword>
<comment type="caution">
    <text evidence="21">The sequence shown here is derived from an EMBL/GenBank/DDBJ whole genome shotgun (WGS) entry which is preliminary data.</text>
</comment>
<keyword evidence="6" id="KW-0479">Metal-binding</keyword>
<evidence type="ECO:0000256" key="5">
    <source>
        <dbReference type="ARBA" id="ARBA00022722"/>
    </source>
</evidence>
<keyword evidence="2" id="KW-0645">Protease</keyword>
<dbReference type="InterPro" id="IPR050951">
    <property type="entry name" value="Retrovirus_Pol_polyprotein"/>
</dbReference>
<dbReference type="InterPro" id="IPR012337">
    <property type="entry name" value="RNaseH-like_sf"/>
</dbReference>
<accession>A0AA38W5I6</accession>
<dbReference type="GO" id="GO:0004190">
    <property type="term" value="F:aspartic-type endopeptidase activity"/>
    <property type="evidence" value="ECO:0007669"/>
    <property type="project" value="UniProtKB-KW"/>
</dbReference>
<feature type="non-terminal residue" evidence="21">
    <location>
        <position position="1"/>
    </location>
</feature>
<reference evidence="21" key="1">
    <citation type="submission" date="2023-03" db="EMBL/GenBank/DDBJ databases">
        <title>Chromosome-scale reference genome and RAD-based genetic map of yellow starthistle (Centaurea solstitialis) reveal putative structural variation and QTLs associated with invader traits.</title>
        <authorList>
            <person name="Reatini B."/>
            <person name="Cang F.A."/>
            <person name="Jiang Q."/>
            <person name="Mckibben M.T.W."/>
            <person name="Barker M.S."/>
            <person name="Rieseberg L.H."/>
            <person name="Dlugosch K.M."/>
        </authorList>
    </citation>
    <scope>NUCLEOTIDE SEQUENCE</scope>
    <source>
        <strain evidence="21">CAN-66</strain>
        <tissue evidence="21">Leaf</tissue>
    </source>
</reference>
<dbReference type="FunFam" id="3.10.20.370:FF:000001">
    <property type="entry name" value="Retrovirus-related Pol polyprotein from transposon 17.6-like protein"/>
    <property type="match status" value="3"/>
</dbReference>
<evidence type="ECO:0000259" key="19">
    <source>
        <dbReference type="PROSITE" id="PS50878"/>
    </source>
</evidence>
<dbReference type="Gene3D" id="1.10.340.70">
    <property type="match status" value="3"/>
</dbReference>
<dbReference type="Proteomes" id="UP001172457">
    <property type="component" value="Chromosome 5"/>
</dbReference>
<dbReference type="GO" id="GO:0008270">
    <property type="term" value="F:zinc ion binding"/>
    <property type="evidence" value="ECO:0007669"/>
    <property type="project" value="UniProtKB-KW"/>
</dbReference>
<evidence type="ECO:0000256" key="3">
    <source>
        <dbReference type="ARBA" id="ARBA00022679"/>
    </source>
</evidence>
<protein>
    <recommendedName>
        <fullName evidence="1">RNA-directed DNA polymerase</fullName>
        <ecNumber evidence="1">2.7.7.49</ecNumber>
    </recommendedName>
</protein>
<dbReference type="Gene3D" id="3.30.70.270">
    <property type="match status" value="5"/>
</dbReference>
<evidence type="ECO:0000256" key="10">
    <source>
        <dbReference type="ARBA" id="ARBA00022842"/>
    </source>
</evidence>
<dbReference type="GO" id="GO:0003677">
    <property type="term" value="F:DNA binding"/>
    <property type="evidence" value="ECO:0007669"/>
    <property type="project" value="UniProtKB-KW"/>
</dbReference>
<dbReference type="GO" id="GO:0003964">
    <property type="term" value="F:RNA-directed DNA polymerase activity"/>
    <property type="evidence" value="ECO:0007669"/>
    <property type="project" value="UniProtKB-KW"/>
</dbReference>
<dbReference type="Gene3D" id="3.30.420.10">
    <property type="entry name" value="Ribonuclease H-like superfamily/Ribonuclease H"/>
    <property type="match status" value="3"/>
</dbReference>
<evidence type="ECO:0000256" key="13">
    <source>
        <dbReference type="ARBA" id="ARBA00022932"/>
    </source>
</evidence>
<feature type="region of interest" description="Disordered" evidence="17">
    <location>
        <begin position="1460"/>
        <end position="1479"/>
    </location>
</feature>
<dbReference type="InterPro" id="IPR056924">
    <property type="entry name" value="SH3_Tf2-1"/>
</dbReference>
<dbReference type="InterPro" id="IPR005162">
    <property type="entry name" value="Retrotrans_gag_dom"/>
</dbReference>
<feature type="region of interest" description="Disordered" evidence="17">
    <location>
        <begin position="2593"/>
        <end position="2645"/>
    </location>
</feature>
<keyword evidence="14" id="KW-0238">DNA-binding</keyword>
<evidence type="ECO:0000313" key="21">
    <source>
        <dbReference type="EMBL" id="KAJ9547487.1"/>
    </source>
</evidence>
<keyword evidence="12" id="KW-0695">RNA-directed DNA polymerase</keyword>
<dbReference type="FunFam" id="3.10.10.10:FF:000007">
    <property type="entry name" value="Retrovirus-related Pol polyprotein from transposon 17.6-like Protein"/>
    <property type="match status" value="2"/>
</dbReference>
<feature type="domain" description="CCHC-type" evidence="18">
    <location>
        <begin position="2986"/>
        <end position="3001"/>
    </location>
</feature>
<dbReference type="FunFam" id="3.30.420.10:FF:000032">
    <property type="entry name" value="Retrovirus-related Pol polyprotein from transposon 297-like Protein"/>
    <property type="match status" value="3"/>
</dbReference>
<keyword evidence="7" id="KW-0064">Aspartyl protease</keyword>
<dbReference type="SUPFAM" id="SSF50630">
    <property type="entry name" value="Acid proteases"/>
    <property type="match status" value="3"/>
</dbReference>
<feature type="domain" description="CCHC-type" evidence="18">
    <location>
        <begin position="1510"/>
        <end position="1523"/>
    </location>
</feature>
<dbReference type="PROSITE" id="PS50994">
    <property type="entry name" value="INTEGRASE"/>
    <property type="match status" value="3"/>
</dbReference>
<dbReference type="FunFam" id="3.30.70.270:FF:000020">
    <property type="entry name" value="Transposon Tf2-6 polyprotein-like Protein"/>
    <property type="match status" value="2"/>
</dbReference>
<keyword evidence="3" id="KW-0808">Transferase</keyword>
<dbReference type="PROSITE" id="PS50878">
    <property type="entry name" value="RT_POL"/>
    <property type="match status" value="2"/>
</dbReference>
<dbReference type="InterPro" id="IPR001878">
    <property type="entry name" value="Znf_CCHC"/>
</dbReference>
<dbReference type="InterPro" id="IPR001584">
    <property type="entry name" value="Integrase_cat-core"/>
</dbReference>
<keyword evidence="15" id="KW-0233">DNA recombination</keyword>
<feature type="domain" description="CCHC-type" evidence="18">
    <location>
        <begin position="1530"/>
        <end position="1545"/>
    </location>
</feature>
<dbReference type="GO" id="GO:0015074">
    <property type="term" value="P:DNA integration"/>
    <property type="evidence" value="ECO:0007669"/>
    <property type="project" value="UniProtKB-KW"/>
</dbReference>
<dbReference type="SUPFAM" id="SSF53098">
    <property type="entry name" value="Ribonuclease H-like"/>
    <property type="match status" value="3"/>
</dbReference>
<dbReference type="SMART" id="SM00343">
    <property type="entry name" value="ZnF_C2HC"/>
    <property type="match status" value="4"/>
</dbReference>
<dbReference type="InterPro" id="IPR043502">
    <property type="entry name" value="DNA/RNA_pol_sf"/>
</dbReference>
<dbReference type="EMBL" id="JARYMX010000005">
    <property type="protein sequence ID" value="KAJ9547487.1"/>
    <property type="molecule type" value="Genomic_DNA"/>
</dbReference>
<dbReference type="InterPro" id="IPR043128">
    <property type="entry name" value="Rev_trsase/Diguanyl_cyclase"/>
</dbReference>
<keyword evidence="8" id="KW-0255">Endonuclease</keyword>
<dbReference type="Gene3D" id="4.10.60.10">
    <property type="entry name" value="Zinc finger, CCHC-type"/>
    <property type="match status" value="2"/>
</dbReference>
<evidence type="ECO:0000259" key="18">
    <source>
        <dbReference type="PROSITE" id="PS50158"/>
    </source>
</evidence>
<keyword evidence="11" id="KW-0229">DNA integration</keyword>
<evidence type="ECO:0000256" key="9">
    <source>
        <dbReference type="ARBA" id="ARBA00022801"/>
    </source>
</evidence>
<evidence type="ECO:0000256" key="1">
    <source>
        <dbReference type="ARBA" id="ARBA00012493"/>
    </source>
</evidence>
<feature type="domain" description="CCHC-type" evidence="18">
    <location>
        <begin position="2966"/>
        <end position="2979"/>
    </location>
</feature>
<dbReference type="GO" id="GO:0006310">
    <property type="term" value="P:DNA recombination"/>
    <property type="evidence" value="ECO:0007669"/>
    <property type="project" value="UniProtKB-KW"/>
</dbReference>